<evidence type="ECO:0000313" key="3">
    <source>
        <dbReference type="Proteomes" id="UP000076580"/>
    </source>
</evidence>
<dbReference type="InParanoid" id="A0A151GJF2"/>
<accession>A0A151GJF2</accession>
<evidence type="ECO:0000313" key="2">
    <source>
        <dbReference type="EMBL" id="KYK57216.1"/>
    </source>
</evidence>
<proteinExistence type="predicted"/>
<feature type="region of interest" description="Disordered" evidence="1">
    <location>
        <begin position="39"/>
        <end position="82"/>
    </location>
</feature>
<gene>
    <name evidence="2" type="ORF">DCS_04223</name>
</gene>
<sequence length="425" mass="46614">MYGAIQNTLLHVQHAYGTPRAPGGQNQPWAQGLLRRLAASDHGESQRSRRHATPVQAASPSRNRATRSGRRRPTTGRKRRGMAKQILLVMLPRRRRRGRAPQMDGWWQAHVLGTPLRMDGRPAWVDGTRVRAVGTCTSPPLPAWPYCCAAPTCADGGTAPLRRPSSSPWQDGRWCRGSRTATGAKHIDRLLQERNMAGPAVAGRVEEGLDGRKRTCMRAQVLAVGHDAAARLVLVKPPGTWVYGDGTWWCRVLAMIHGASCERGSHRVRAAWKAQEANAPKETMAVVTLGQRRRMRVHTNPPHVQVLAVQVLTPTPTVLYTYTYGTPTPTPTPTPAPSPSTPTRIATRHAGRAASAARRLLPRLLRPGSRRRVGHSTAPHRGRAHPAAPFPSSAPRRRPPRRATRDSPPSHGHAPASRRPRDANP</sequence>
<dbReference type="GeneID" id="63716866"/>
<feature type="compositionally biased region" description="Basic residues" evidence="1">
    <location>
        <begin position="368"/>
        <end position="384"/>
    </location>
</feature>
<comment type="caution">
    <text evidence="2">The sequence shown here is derived from an EMBL/GenBank/DDBJ whole genome shotgun (WGS) entry which is preliminary data.</text>
</comment>
<reference evidence="2 3" key="1">
    <citation type="journal article" date="2016" name="Sci. Rep.">
        <title>Insights into Adaptations to a Near-Obligate Nematode Endoparasitic Lifestyle from the Finished Genome of Drechmeria coniospora.</title>
        <authorList>
            <person name="Zhang L."/>
            <person name="Zhou Z."/>
            <person name="Guo Q."/>
            <person name="Fokkens L."/>
            <person name="Miskei M."/>
            <person name="Pocsi I."/>
            <person name="Zhang W."/>
            <person name="Chen M."/>
            <person name="Wang L."/>
            <person name="Sun Y."/>
            <person name="Donzelli B.G."/>
            <person name="Gibson D.M."/>
            <person name="Nelson D.R."/>
            <person name="Luo J.G."/>
            <person name="Rep M."/>
            <person name="Liu H."/>
            <person name="Yang S."/>
            <person name="Wang J."/>
            <person name="Krasnoff S.B."/>
            <person name="Xu Y."/>
            <person name="Molnar I."/>
            <person name="Lin M."/>
        </authorList>
    </citation>
    <scope>NUCLEOTIDE SEQUENCE [LARGE SCALE GENOMIC DNA]</scope>
    <source>
        <strain evidence="2 3">ARSEF 6962</strain>
    </source>
</reference>
<feature type="compositionally biased region" description="Basic residues" evidence="1">
    <location>
        <begin position="64"/>
        <end position="82"/>
    </location>
</feature>
<dbReference type="EMBL" id="LAYC01000002">
    <property type="protein sequence ID" value="KYK57216.1"/>
    <property type="molecule type" value="Genomic_DNA"/>
</dbReference>
<feature type="region of interest" description="Disordered" evidence="1">
    <location>
        <begin position="322"/>
        <end position="425"/>
    </location>
</feature>
<dbReference type="AlphaFoldDB" id="A0A151GJF2"/>
<dbReference type="RefSeq" id="XP_040656568.1">
    <property type="nucleotide sequence ID" value="XM_040801535.1"/>
</dbReference>
<feature type="compositionally biased region" description="Low complexity" evidence="1">
    <location>
        <begin position="385"/>
        <end position="394"/>
    </location>
</feature>
<feature type="compositionally biased region" description="Low complexity" evidence="1">
    <location>
        <begin position="352"/>
        <end position="367"/>
    </location>
</feature>
<feature type="compositionally biased region" description="Pro residues" evidence="1">
    <location>
        <begin position="328"/>
        <end position="340"/>
    </location>
</feature>
<organism evidence="2 3">
    <name type="scientific">Drechmeria coniospora</name>
    <name type="common">Nematophagous fungus</name>
    <name type="synonym">Meria coniospora</name>
    <dbReference type="NCBI Taxonomy" id="98403"/>
    <lineage>
        <taxon>Eukaryota</taxon>
        <taxon>Fungi</taxon>
        <taxon>Dikarya</taxon>
        <taxon>Ascomycota</taxon>
        <taxon>Pezizomycotina</taxon>
        <taxon>Sordariomycetes</taxon>
        <taxon>Hypocreomycetidae</taxon>
        <taxon>Hypocreales</taxon>
        <taxon>Ophiocordycipitaceae</taxon>
        <taxon>Drechmeria</taxon>
    </lineage>
</organism>
<dbReference type="Proteomes" id="UP000076580">
    <property type="component" value="Chromosome 02"/>
</dbReference>
<protein>
    <submittedName>
        <fullName evidence="2">Uncharacterized protein</fullName>
    </submittedName>
</protein>
<name>A0A151GJF2_DRECN</name>
<evidence type="ECO:0000256" key="1">
    <source>
        <dbReference type="SAM" id="MobiDB-lite"/>
    </source>
</evidence>
<keyword evidence="3" id="KW-1185">Reference proteome</keyword>